<evidence type="ECO:0000256" key="4">
    <source>
        <dbReference type="ARBA" id="ARBA00022833"/>
    </source>
</evidence>
<dbReference type="Pfam" id="PF00753">
    <property type="entry name" value="Lactamase_B"/>
    <property type="match status" value="1"/>
</dbReference>
<protein>
    <submittedName>
        <fullName evidence="6">MBL fold metallo-hydrolase</fullName>
    </submittedName>
</protein>
<evidence type="ECO:0000313" key="6">
    <source>
        <dbReference type="EMBL" id="WTP84105.1"/>
    </source>
</evidence>
<dbReference type="PROSITE" id="PS51318">
    <property type="entry name" value="TAT"/>
    <property type="match status" value="1"/>
</dbReference>
<sequence length="328" mass="35222">MTSSPHNDNDTDLAGLLSRRRFAQLGALGLAGGVGALGPGSSAVAAGRDGQDYYERARALAGSDPVLLALVTALTPDFEFPRPPAPQPLRIFDNLAFLSAGWVSAMAVLTDDGIVLVDALTSPADAESVLVPGLRELGADPATIKYVVVTHGHDDHFGGAQYLADRYGARVLMAPADWDLIARTRPDNAPTRDLDTVDGQRLTLGGTTIRLHHTPGHTAGTVSPIIPVRSGSERHTAMLWGGVNPPGTVPELCTYRASVRSFRSRMRDAKVDVELSNHPNDHGLQRVEQLRSRPDGVNPFVLGEPRAQRFMAVLDLMLRGRIADRRQT</sequence>
<dbReference type="Gene3D" id="3.60.15.10">
    <property type="entry name" value="Ribonuclease Z/Hydroxyacylglutathione hydrolase-like"/>
    <property type="match status" value="1"/>
</dbReference>
<feature type="domain" description="Metallo-beta-lactamase" evidence="5">
    <location>
        <begin position="103"/>
        <end position="278"/>
    </location>
</feature>
<keyword evidence="3" id="KW-0378">Hydrolase</keyword>
<keyword evidence="4" id="KW-0862">Zinc</keyword>
<organism evidence="6">
    <name type="scientific">Streptomyces sp. NBC_00180</name>
    <dbReference type="NCBI Taxonomy" id="2903632"/>
    <lineage>
        <taxon>Bacteria</taxon>
        <taxon>Bacillati</taxon>
        <taxon>Actinomycetota</taxon>
        <taxon>Actinomycetes</taxon>
        <taxon>Kitasatosporales</taxon>
        <taxon>Streptomycetaceae</taxon>
        <taxon>Streptomyces</taxon>
    </lineage>
</organism>
<proteinExistence type="predicted"/>
<evidence type="ECO:0000256" key="1">
    <source>
        <dbReference type="ARBA" id="ARBA00001947"/>
    </source>
</evidence>
<dbReference type="GO" id="GO:0016787">
    <property type="term" value="F:hydrolase activity"/>
    <property type="evidence" value="ECO:0007669"/>
    <property type="project" value="UniProtKB-KW"/>
</dbReference>
<name>A0AAU1HN28_9ACTN</name>
<dbReference type="EMBL" id="CP108140">
    <property type="protein sequence ID" value="WTP84105.1"/>
    <property type="molecule type" value="Genomic_DNA"/>
</dbReference>
<dbReference type="AlphaFoldDB" id="A0AAU1HN28"/>
<evidence type="ECO:0000256" key="2">
    <source>
        <dbReference type="ARBA" id="ARBA00022723"/>
    </source>
</evidence>
<keyword evidence="2" id="KW-0479">Metal-binding</keyword>
<dbReference type="PANTHER" id="PTHR46233">
    <property type="entry name" value="HYDROXYACYLGLUTATHIONE HYDROLASE GLOC"/>
    <property type="match status" value="1"/>
</dbReference>
<dbReference type="InterPro" id="IPR036866">
    <property type="entry name" value="RibonucZ/Hydroxyglut_hydro"/>
</dbReference>
<gene>
    <name evidence="6" type="ORF">OG477_01405</name>
</gene>
<reference evidence="6" key="1">
    <citation type="submission" date="2022-10" db="EMBL/GenBank/DDBJ databases">
        <title>The complete genomes of actinobacterial strains from the NBC collection.</title>
        <authorList>
            <person name="Joergensen T.S."/>
            <person name="Alvarez Arevalo M."/>
            <person name="Sterndorff E.B."/>
            <person name="Faurdal D."/>
            <person name="Vuksanovic O."/>
            <person name="Mourched A.-S."/>
            <person name="Charusanti P."/>
            <person name="Shaw S."/>
            <person name="Blin K."/>
            <person name="Weber T."/>
        </authorList>
    </citation>
    <scope>NUCLEOTIDE SEQUENCE</scope>
    <source>
        <strain evidence="6">NBC 00180</strain>
    </source>
</reference>
<dbReference type="InterPro" id="IPR001279">
    <property type="entry name" value="Metallo-B-lactamas"/>
</dbReference>
<evidence type="ECO:0000256" key="3">
    <source>
        <dbReference type="ARBA" id="ARBA00022801"/>
    </source>
</evidence>
<dbReference type="InterPro" id="IPR051453">
    <property type="entry name" value="MBL_Glyoxalase_II"/>
</dbReference>
<dbReference type="InterPro" id="IPR006311">
    <property type="entry name" value="TAT_signal"/>
</dbReference>
<dbReference type="GO" id="GO:0046872">
    <property type="term" value="F:metal ion binding"/>
    <property type="evidence" value="ECO:0007669"/>
    <property type="project" value="UniProtKB-KW"/>
</dbReference>
<comment type="cofactor">
    <cofactor evidence="1">
        <name>Zn(2+)</name>
        <dbReference type="ChEBI" id="CHEBI:29105"/>
    </cofactor>
</comment>
<accession>A0AAU1HN28</accession>
<evidence type="ECO:0000259" key="5">
    <source>
        <dbReference type="SMART" id="SM00849"/>
    </source>
</evidence>
<dbReference type="SMART" id="SM00849">
    <property type="entry name" value="Lactamase_B"/>
    <property type="match status" value="1"/>
</dbReference>
<dbReference type="SUPFAM" id="SSF56281">
    <property type="entry name" value="Metallo-hydrolase/oxidoreductase"/>
    <property type="match status" value="1"/>
</dbReference>
<dbReference type="PANTHER" id="PTHR46233:SF3">
    <property type="entry name" value="HYDROXYACYLGLUTATHIONE HYDROLASE GLOC"/>
    <property type="match status" value="1"/>
</dbReference>
<dbReference type="CDD" id="cd16280">
    <property type="entry name" value="metallo-hydrolase-like_MBL-fold"/>
    <property type="match status" value="1"/>
</dbReference>